<name>A0ABD2MGX7_9CUCU</name>
<reference evidence="2 3" key="1">
    <citation type="journal article" date="2021" name="BMC Biol.">
        <title>Horizontally acquired antibacterial genes associated with adaptive radiation of ladybird beetles.</title>
        <authorList>
            <person name="Li H.S."/>
            <person name="Tang X.F."/>
            <person name="Huang Y.H."/>
            <person name="Xu Z.Y."/>
            <person name="Chen M.L."/>
            <person name="Du X.Y."/>
            <person name="Qiu B.Y."/>
            <person name="Chen P.T."/>
            <person name="Zhang W."/>
            <person name="Slipinski A."/>
            <person name="Escalona H.E."/>
            <person name="Waterhouse R.M."/>
            <person name="Zwick A."/>
            <person name="Pang H."/>
        </authorList>
    </citation>
    <scope>NUCLEOTIDE SEQUENCE [LARGE SCALE GENOMIC DNA]</scope>
    <source>
        <strain evidence="2">SYSU2018</strain>
    </source>
</reference>
<comment type="caution">
    <text evidence="2">The sequence shown here is derived from an EMBL/GenBank/DDBJ whole genome shotgun (WGS) entry which is preliminary data.</text>
</comment>
<keyword evidence="3" id="KW-1185">Reference proteome</keyword>
<evidence type="ECO:0000256" key="1">
    <source>
        <dbReference type="SAM" id="MobiDB-lite"/>
    </source>
</evidence>
<organism evidence="2 3">
    <name type="scientific">Cryptolaemus montrouzieri</name>
    <dbReference type="NCBI Taxonomy" id="559131"/>
    <lineage>
        <taxon>Eukaryota</taxon>
        <taxon>Metazoa</taxon>
        <taxon>Ecdysozoa</taxon>
        <taxon>Arthropoda</taxon>
        <taxon>Hexapoda</taxon>
        <taxon>Insecta</taxon>
        <taxon>Pterygota</taxon>
        <taxon>Neoptera</taxon>
        <taxon>Endopterygota</taxon>
        <taxon>Coleoptera</taxon>
        <taxon>Polyphaga</taxon>
        <taxon>Cucujiformia</taxon>
        <taxon>Coccinelloidea</taxon>
        <taxon>Coccinellidae</taxon>
        <taxon>Scymninae</taxon>
        <taxon>Scymnini</taxon>
        <taxon>Cryptolaemus</taxon>
    </lineage>
</organism>
<feature type="region of interest" description="Disordered" evidence="1">
    <location>
        <begin position="224"/>
        <end position="279"/>
    </location>
</feature>
<gene>
    <name evidence="2" type="ORF">HHI36_009764</name>
</gene>
<evidence type="ECO:0000313" key="2">
    <source>
        <dbReference type="EMBL" id="KAL3265559.1"/>
    </source>
</evidence>
<proteinExistence type="predicted"/>
<dbReference type="Proteomes" id="UP001516400">
    <property type="component" value="Unassembled WGS sequence"/>
</dbReference>
<evidence type="ECO:0000313" key="3">
    <source>
        <dbReference type="Proteomes" id="UP001516400"/>
    </source>
</evidence>
<dbReference type="AlphaFoldDB" id="A0ABD2MGX7"/>
<dbReference type="EMBL" id="JABFTP020000001">
    <property type="protein sequence ID" value="KAL3265559.1"/>
    <property type="molecule type" value="Genomic_DNA"/>
</dbReference>
<sequence>MESKEFLEAGDGVTKETQQSQPQIRRELDSMDDFEHLGHDSLHQKDNELTSTTVKNEVSELLGHNYSGDLQEIINKGVDSAEGAVNQLVDTAFSSGSHFDEDLQKKEKIVMDSNLIEKMEDFSTAHDEKEKMEKFFEDDNFGTKDLLPDFKNKDILSKSAVKTVTYDFMEAEKGIQDAKSQKIIDFETESPKHENLWKKEEPPKESFSSVENLLADDFRDVKEDFEQPMEPVKSKKDAPAMKPTPVTPLPSQEFKDASSEKISEKHQPKETKIKEVETAVPESKKLDIATPKEVIEAEVFFCKMGLGE</sequence>
<accession>A0ABD2MGX7</accession>
<feature type="compositionally biased region" description="Basic and acidic residues" evidence="1">
    <location>
        <begin position="253"/>
        <end position="279"/>
    </location>
</feature>
<protein>
    <submittedName>
        <fullName evidence="2">Uncharacterized protein</fullName>
    </submittedName>
</protein>
<feature type="region of interest" description="Disordered" evidence="1">
    <location>
        <begin position="1"/>
        <end position="28"/>
    </location>
</feature>